<dbReference type="Gene3D" id="1.10.10.1320">
    <property type="entry name" value="Anti-sigma factor, zinc-finger domain"/>
    <property type="match status" value="1"/>
</dbReference>
<protein>
    <submittedName>
        <fullName evidence="2">Anti-sigma factor</fullName>
    </submittedName>
</protein>
<evidence type="ECO:0000259" key="1">
    <source>
        <dbReference type="Pfam" id="PF13490"/>
    </source>
</evidence>
<dbReference type="InterPro" id="IPR041916">
    <property type="entry name" value="Anti_sigma_zinc_sf"/>
</dbReference>
<keyword evidence="3" id="KW-1185">Reference proteome</keyword>
<evidence type="ECO:0000313" key="3">
    <source>
        <dbReference type="Proteomes" id="UP001495147"/>
    </source>
</evidence>
<proteinExistence type="predicted"/>
<dbReference type="RefSeq" id="WP_347704510.1">
    <property type="nucleotide sequence ID" value="NZ_JBDPZD010000002.1"/>
</dbReference>
<reference evidence="2 3" key="1">
    <citation type="submission" date="2024-05" db="EMBL/GenBank/DDBJ databases">
        <title>Roseateles sp. DJS-2-20 16S ribosomal RNA gene Genome sequencing and assembly.</title>
        <authorList>
            <person name="Woo H."/>
        </authorList>
    </citation>
    <scope>NUCLEOTIDE SEQUENCE [LARGE SCALE GENOMIC DNA]</scope>
    <source>
        <strain evidence="2 3">DJS-2-20</strain>
    </source>
</reference>
<organism evidence="2 3">
    <name type="scientific">Roseateles paludis</name>
    <dbReference type="NCBI Taxonomy" id="3145238"/>
    <lineage>
        <taxon>Bacteria</taxon>
        <taxon>Pseudomonadati</taxon>
        <taxon>Pseudomonadota</taxon>
        <taxon>Betaproteobacteria</taxon>
        <taxon>Burkholderiales</taxon>
        <taxon>Sphaerotilaceae</taxon>
        <taxon>Roseateles</taxon>
    </lineage>
</organism>
<comment type="caution">
    <text evidence="2">The sequence shown here is derived from an EMBL/GenBank/DDBJ whole genome shotgun (WGS) entry which is preliminary data.</text>
</comment>
<accession>A0ABV0G1U1</accession>
<feature type="domain" description="Putative zinc-finger" evidence="1">
    <location>
        <begin position="15"/>
        <end position="46"/>
    </location>
</feature>
<sequence length="212" mass="22576">MSVVVSIEADEHGRIQALLPWYARGQLSRDERDEVRDHLDACPACRAELDLEAPLRAVLASQAVVPPPDPAASLARLHAQIDRHQTAHLDAQRPTPTRFRWMPLALGLQTVALASVVGLWVSERPAPAETASPYVGLSAPAPAAPAGDALVIFRPDTTEAALRSLLQAQQARIVSGPTKAGAYLLQVQPQGLAGLQASPLVQMAAPLRAQQP</sequence>
<dbReference type="Proteomes" id="UP001495147">
    <property type="component" value="Unassembled WGS sequence"/>
</dbReference>
<dbReference type="EMBL" id="JBDPZD010000002">
    <property type="protein sequence ID" value="MEO3691697.1"/>
    <property type="molecule type" value="Genomic_DNA"/>
</dbReference>
<dbReference type="Pfam" id="PF13490">
    <property type="entry name" value="zf-HC2"/>
    <property type="match status" value="1"/>
</dbReference>
<dbReference type="InterPro" id="IPR027383">
    <property type="entry name" value="Znf_put"/>
</dbReference>
<name>A0ABV0G1U1_9BURK</name>
<gene>
    <name evidence="2" type="ORF">ABDJ85_09470</name>
</gene>
<evidence type="ECO:0000313" key="2">
    <source>
        <dbReference type="EMBL" id="MEO3691697.1"/>
    </source>
</evidence>